<dbReference type="Gene3D" id="3.30.710.10">
    <property type="entry name" value="Potassium Channel Kv1.1, Chain A"/>
    <property type="match status" value="1"/>
</dbReference>
<feature type="compositionally biased region" description="Basic residues" evidence="2">
    <location>
        <begin position="946"/>
        <end position="962"/>
    </location>
</feature>
<dbReference type="PANTHER" id="PTHR13037:SF24">
    <property type="entry name" value="POLYCOMB PROTEIN PCL-RELATED"/>
    <property type="match status" value="1"/>
</dbReference>
<dbReference type="PANTHER" id="PTHR13037">
    <property type="entry name" value="FORMIN"/>
    <property type="match status" value="1"/>
</dbReference>
<evidence type="ECO:0000259" key="3">
    <source>
        <dbReference type="PROSITE" id="PS50097"/>
    </source>
</evidence>
<organism evidence="4 5">
    <name type="scientific">Vitrella brassicaformis (strain CCMP3155)</name>
    <dbReference type="NCBI Taxonomy" id="1169540"/>
    <lineage>
        <taxon>Eukaryota</taxon>
        <taxon>Sar</taxon>
        <taxon>Alveolata</taxon>
        <taxon>Colpodellida</taxon>
        <taxon>Vitrellaceae</taxon>
        <taxon>Vitrella</taxon>
    </lineage>
</organism>
<feature type="region of interest" description="Disordered" evidence="2">
    <location>
        <begin position="359"/>
        <end position="382"/>
    </location>
</feature>
<feature type="compositionally biased region" description="Polar residues" evidence="2">
    <location>
        <begin position="497"/>
        <end position="514"/>
    </location>
</feature>
<feature type="compositionally biased region" description="Basic residues" evidence="2">
    <location>
        <begin position="907"/>
        <end position="928"/>
    </location>
</feature>
<feature type="compositionally biased region" description="Acidic residues" evidence="2">
    <location>
        <begin position="519"/>
        <end position="536"/>
    </location>
</feature>
<proteinExistence type="predicted"/>
<reference evidence="4 5" key="1">
    <citation type="submission" date="2014-11" db="EMBL/GenBank/DDBJ databases">
        <authorList>
            <person name="Zhu J."/>
            <person name="Qi W."/>
            <person name="Song R."/>
        </authorList>
    </citation>
    <scope>NUCLEOTIDE SEQUENCE [LARGE SCALE GENOMIC DNA]</scope>
</reference>
<feature type="compositionally biased region" description="Low complexity" evidence="2">
    <location>
        <begin position="654"/>
        <end position="663"/>
    </location>
</feature>
<accession>A0A0G4EAR2</accession>
<protein>
    <recommendedName>
        <fullName evidence="3">BTB domain-containing protein</fullName>
    </recommendedName>
</protein>
<gene>
    <name evidence="4" type="ORF">Vbra_4696</name>
</gene>
<dbReference type="SUPFAM" id="SSF54695">
    <property type="entry name" value="POZ domain"/>
    <property type="match status" value="1"/>
</dbReference>
<dbReference type="CDD" id="cd14733">
    <property type="entry name" value="BACK"/>
    <property type="match status" value="1"/>
</dbReference>
<evidence type="ECO:0000313" key="5">
    <source>
        <dbReference type="Proteomes" id="UP000041254"/>
    </source>
</evidence>
<dbReference type="STRING" id="1169540.A0A0G4EAR2"/>
<dbReference type="InterPro" id="IPR011333">
    <property type="entry name" value="SKP1/BTB/POZ_sf"/>
</dbReference>
<feature type="compositionally biased region" description="Basic and acidic residues" evidence="2">
    <location>
        <begin position="664"/>
        <end position="677"/>
    </location>
</feature>
<dbReference type="AlphaFoldDB" id="A0A0G4EAR2"/>
<dbReference type="InParanoid" id="A0A0G4EAR2"/>
<feature type="domain" description="BTB" evidence="3">
    <location>
        <begin position="47"/>
        <end position="115"/>
    </location>
</feature>
<dbReference type="VEuPathDB" id="CryptoDB:Vbra_4696"/>
<dbReference type="PROSITE" id="PS50097">
    <property type="entry name" value="BTB"/>
    <property type="match status" value="1"/>
</dbReference>
<dbReference type="InterPro" id="IPR000210">
    <property type="entry name" value="BTB/POZ_dom"/>
</dbReference>
<keyword evidence="1" id="KW-0945">Host-virus interaction</keyword>
<keyword evidence="5" id="KW-1185">Reference proteome</keyword>
<sequence length="1066" mass="115321">MAAVAYSPSIASDTFAFTLSEVGKLGFEGAKELRDGGPSWEGECPFADHQICFGGRSYAVHRVFLAGGERASLFFKGVFDSEFDQRCGKRATDLSCLLPPRCTPRLFEAVLDFFYYKDDRWRRTMADSELEELVTLFQVADVLGLWRFFHVVIGFLHAHITKHGAPGALELLGTLREIGVQGGLGHVERATLEHLAANLPEILPREDRKASAESTPKTTDKSSRDGSPSPVSSLSDEAADDAYRHILAMEPLHLNAILHSDKCRHPFPPFTLSEALAHYIAHQPAVSETLALSLVNSITPFPWSAKAATLLFKTSLERSLNDLLLWTARGVASTLSPPSQVILSGVPDELLQRVMAHPCLRSQEKGPSRPSSAHGGGDREKGGLFSRLLRASLPSVPVRLVQEIQNARLLSTPGGMRTGRLVGRDRETCGLPPRCPSVALGGTPPSRRPPSRPPTRGGRILRASPRGEQQGKQPSEGSCEGRPPTAPAGSGRRHRWNNNWGGDTHTTANSNEKNPPSIDEQEDNSMDIEPPCMEEGEGNRTSRGMGRPTSPLDEFPAPPTGFRLPDCSSGDDCIDSPLPTGRTEAGFEVSSFFITKSVSIGRPLTPLACRSPLRAAQAQARGECSNEGSPCSSQAPSPRVTTFFQHYSDERAVPRTPRTPRQTHTQEERPTGVKEEPLTSPRPPCPASARGAPLSPSGKPPKSPTSIRIPKQQQHSPSAATASTAENAEKGMPPGAAATSRSHQPRVREEEPWRMSPPASPPCEHEHEQDEEEALSSDNEVDDAEREYRSLLSKGRAELLRRCAGDVCGDAAVNEDDCLELLRHAVAMNHRGLMDKCCKVLAQSFGNHGRDDLLSVPPEPLAMVLSDPDINVGSYKLQDLILSYFQRLVSLSPSPPPPDITPPQAHPHPHPHPHPGPHTRPSSHYRRPHTSDGSSSGGGGALGRGSRLRGAPHTHAHARRARSFGSSNTHVPPPLFHQQPTTTTPSHRKQVLMTPSCFASLARHVCMGRLGAGGEGYASVEQVQLLQRLALHHGHVGLYVGCMKGLRERGVGGEGILPASLLPDVA</sequence>
<evidence type="ECO:0000313" key="4">
    <source>
        <dbReference type="EMBL" id="CEL92531.1"/>
    </source>
</evidence>
<feature type="region of interest" description="Disordered" evidence="2">
    <location>
        <begin position="412"/>
        <end position="556"/>
    </location>
</feature>
<evidence type="ECO:0000256" key="2">
    <source>
        <dbReference type="SAM" id="MobiDB-lite"/>
    </source>
</evidence>
<feature type="region of interest" description="Disordered" evidence="2">
    <location>
        <begin position="205"/>
        <end position="235"/>
    </location>
</feature>
<feature type="compositionally biased region" description="Acidic residues" evidence="2">
    <location>
        <begin position="769"/>
        <end position="785"/>
    </location>
</feature>
<name>A0A0G4EAR2_VITBC</name>
<feature type="region of interest" description="Disordered" evidence="2">
    <location>
        <begin position="893"/>
        <end position="988"/>
    </location>
</feature>
<dbReference type="EMBL" id="CDMY01000086">
    <property type="protein sequence ID" value="CEL92531.1"/>
    <property type="molecule type" value="Genomic_DNA"/>
</dbReference>
<feature type="compositionally biased region" description="Pro residues" evidence="2">
    <location>
        <begin position="893"/>
        <end position="906"/>
    </location>
</feature>
<dbReference type="Proteomes" id="UP000041254">
    <property type="component" value="Unassembled WGS sequence"/>
</dbReference>
<feature type="region of interest" description="Disordered" evidence="2">
    <location>
        <begin position="647"/>
        <end position="787"/>
    </location>
</feature>
<evidence type="ECO:0000256" key="1">
    <source>
        <dbReference type="ARBA" id="ARBA00022581"/>
    </source>
</evidence>
<dbReference type="CDD" id="cd18186">
    <property type="entry name" value="BTB_POZ_ZBTB_KLHL-like"/>
    <property type="match status" value="1"/>
</dbReference>
<feature type="compositionally biased region" description="Low complexity" evidence="2">
    <location>
        <begin position="225"/>
        <end position="235"/>
    </location>
</feature>